<dbReference type="GO" id="GO:0016740">
    <property type="term" value="F:transferase activity"/>
    <property type="evidence" value="ECO:0007669"/>
    <property type="project" value="UniProtKB-KW"/>
</dbReference>
<evidence type="ECO:0000256" key="1">
    <source>
        <dbReference type="ARBA" id="ARBA00004752"/>
    </source>
</evidence>
<dbReference type="Gene3D" id="2.40.440.10">
    <property type="entry name" value="L,D-transpeptidase catalytic domain-like"/>
    <property type="match status" value="1"/>
</dbReference>
<keyword evidence="7" id="KW-0812">Transmembrane</keyword>
<keyword evidence="2" id="KW-0808">Transferase</keyword>
<keyword evidence="7" id="KW-1133">Transmembrane helix</keyword>
<keyword evidence="4 6" id="KW-0573">Peptidoglycan synthesis</keyword>
<dbReference type="GO" id="GO:0005576">
    <property type="term" value="C:extracellular region"/>
    <property type="evidence" value="ECO:0007669"/>
    <property type="project" value="TreeGrafter"/>
</dbReference>
<evidence type="ECO:0000256" key="4">
    <source>
        <dbReference type="ARBA" id="ARBA00022984"/>
    </source>
</evidence>
<evidence type="ECO:0000256" key="3">
    <source>
        <dbReference type="ARBA" id="ARBA00022960"/>
    </source>
</evidence>
<dbReference type="PANTHER" id="PTHR30582">
    <property type="entry name" value="L,D-TRANSPEPTIDASE"/>
    <property type="match status" value="1"/>
</dbReference>
<keyword evidence="5 6" id="KW-0961">Cell wall biogenesis/degradation</keyword>
<dbReference type="CDD" id="cd16913">
    <property type="entry name" value="YkuD_like"/>
    <property type="match status" value="1"/>
</dbReference>
<comment type="caution">
    <text evidence="9">The sequence shown here is derived from an EMBL/GenBank/DDBJ whole genome shotgun (WGS) entry which is preliminary data.</text>
</comment>
<dbReference type="GO" id="GO:0071972">
    <property type="term" value="F:peptidoglycan L,D-transpeptidase activity"/>
    <property type="evidence" value="ECO:0007669"/>
    <property type="project" value="TreeGrafter"/>
</dbReference>
<dbReference type="InterPro" id="IPR038063">
    <property type="entry name" value="Transpep_catalytic_dom"/>
</dbReference>
<feature type="active site" description="Proton donor/acceptor" evidence="6">
    <location>
        <position position="235"/>
    </location>
</feature>
<evidence type="ECO:0000256" key="2">
    <source>
        <dbReference type="ARBA" id="ARBA00022679"/>
    </source>
</evidence>
<protein>
    <submittedName>
        <fullName evidence="9">ErfK/YbiS/YcfS/YnhG</fullName>
    </submittedName>
</protein>
<feature type="domain" description="L,D-TPase catalytic" evidence="8">
    <location>
        <begin position="165"/>
        <end position="286"/>
    </location>
</feature>
<dbReference type="SUPFAM" id="SSF141523">
    <property type="entry name" value="L,D-transpeptidase catalytic domain-like"/>
    <property type="match status" value="1"/>
</dbReference>
<feature type="transmembrane region" description="Helical" evidence="7">
    <location>
        <begin position="53"/>
        <end position="76"/>
    </location>
</feature>
<evidence type="ECO:0000313" key="9">
    <source>
        <dbReference type="EMBL" id="KXA19108.1"/>
    </source>
</evidence>
<evidence type="ECO:0000256" key="5">
    <source>
        <dbReference type="ARBA" id="ARBA00023316"/>
    </source>
</evidence>
<dbReference type="OrthoDB" id="5242394at2"/>
<dbReference type="Pfam" id="PF03734">
    <property type="entry name" value="YkuD"/>
    <property type="match status" value="1"/>
</dbReference>
<feature type="active site" description="Nucleophile" evidence="6">
    <location>
        <position position="262"/>
    </location>
</feature>
<evidence type="ECO:0000256" key="6">
    <source>
        <dbReference type="PROSITE-ProRule" id="PRU01373"/>
    </source>
</evidence>
<gene>
    <name evidence="9" type="ORF">HMPREF3208_01232</name>
</gene>
<dbReference type="InterPro" id="IPR050979">
    <property type="entry name" value="LD-transpeptidase"/>
</dbReference>
<dbReference type="GO" id="GO:0018104">
    <property type="term" value="P:peptidoglycan-protein cross-linking"/>
    <property type="evidence" value="ECO:0007669"/>
    <property type="project" value="TreeGrafter"/>
</dbReference>
<dbReference type="PANTHER" id="PTHR30582:SF2">
    <property type="entry name" value="L,D-TRANSPEPTIDASE YCIB-RELATED"/>
    <property type="match status" value="1"/>
</dbReference>
<reference evidence="9 10" key="1">
    <citation type="submission" date="2016-01" db="EMBL/GenBank/DDBJ databases">
        <authorList>
            <person name="Oliw E.H."/>
        </authorList>
    </citation>
    <scope>NUCLEOTIDE SEQUENCE [LARGE SCALE GENOMIC DNA]</scope>
    <source>
        <strain evidence="9 10">PSS_7772B</strain>
    </source>
</reference>
<dbReference type="InterPro" id="IPR005490">
    <property type="entry name" value="LD_TPept_cat_dom"/>
</dbReference>
<keyword evidence="3 6" id="KW-0133">Cell shape</keyword>
<dbReference type="Proteomes" id="UP000070687">
    <property type="component" value="Unassembled WGS sequence"/>
</dbReference>
<organism evidence="9 10">
    <name type="scientific">Gardnerella vaginalis</name>
    <dbReference type="NCBI Taxonomy" id="2702"/>
    <lineage>
        <taxon>Bacteria</taxon>
        <taxon>Bacillati</taxon>
        <taxon>Actinomycetota</taxon>
        <taxon>Actinomycetes</taxon>
        <taxon>Bifidobacteriales</taxon>
        <taxon>Bifidobacteriaceae</taxon>
        <taxon>Gardnerella</taxon>
    </lineage>
</organism>
<dbReference type="GO" id="GO:0071555">
    <property type="term" value="P:cell wall organization"/>
    <property type="evidence" value="ECO:0007669"/>
    <property type="project" value="UniProtKB-UniRule"/>
</dbReference>
<dbReference type="PROSITE" id="PS52029">
    <property type="entry name" value="LD_TPASE"/>
    <property type="match status" value="1"/>
</dbReference>
<keyword evidence="7" id="KW-0472">Membrane</keyword>
<sequence length="286" mass="32207">MLLVLVTGRLEQATLLFSRVGDVMQFIHKLMNDIRKCTHSAVKVRDWWQSASVAMRIVIGTCSTIVFIAWVCFIGFETFNMVSAAQRYQLLAPNAMLIQRKQNNSGNHQLYINNNDADSHKFAQRHTKRCGKRASCNTRRVKSDFWRKPTGGKYPNLDGIPVSQLRVRVNLTKQRVHVIANGKNVYTMVISSGMDNSTPHGDYMIGMRGTHFFNTTEGVGADYWVGFIGGQYLFHSVPTRYNFGEYIPSEGVKLGSPASHGCVRLSVADAKWFYDHIPTGTAVHID</sequence>
<dbReference type="PATRIC" id="fig|2702.100.peg.1218"/>
<comment type="pathway">
    <text evidence="1 6">Cell wall biogenesis; peptidoglycan biosynthesis.</text>
</comment>
<proteinExistence type="predicted"/>
<accession>A0A133NS73</accession>
<dbReference type="UniPathway" id="UPA00219"/>
<dbReference type="GO" id="GO:0008360">
    <property type="term" value="P:regulation of cell shape"/>
    <property type="evidence" value="ECO:0007669"/>
    <property type="project" value="UniProtKB-UniRule"/>
</dbReference>
<evidence type="ECO:0000256" key="7">
    <source>
        <dbReference type="SAM" id="Phobius"/>
    </source>
</evidence>
<dbReference type="AlphaFoldDB" id="A0A133NS73"/>
<evidence type="ECO:0000259" key="8">
    <source>
        <dbReference type="PROSITE" id="PS52029"/>
    </source>
</evidence>
<name>A0A133NS73_GARVA</name>
<evidence type="ECO:0000313" key="10">
    <source>
        <dbReference type="Proteomes" id="UP000070687"/>
    </source>
</evidence>
<dbReference type="EMBL" id="LRQB01000078">
    <property type="protein sequence ID" value="KXA19108.1"/>
    <property type="molecule type" value="Genomic_DNA"/>
</dbReference>